<protein>
    <recommendedName>
        <fullName evidence="1">PDZ domain-containing protein</fullName>
    </recommendedName>
</protein>
<dbReference type="Proteomes" id="UP001347796">
    <property type="component" value="Unassembled WGS sequence"/>
</dbReference>
<dbReference type="InterPro" id="IPR036034">
    <property type="entry name" value="PDZ_sf"/>
</dbReference>
<evidence type="ECO:0000259" key="1">
    <source>
        <dbReference type="PROSITE" id="PS50106"/>
    </source>
</evidence>
<sequence length="153" mass="17486">MSFIENITKDMILPPYEPPPPYVPPGQRLDHPDYIGNVKDFLPRRVTMVRNQTSEALGFNIRGGKEHFCGIYVSKVMPNSEANNLGVKEADQILSVNNLDFKDIEHSELLSSQAVKILKMNTVIEMELLYFPYGYNKTYEKNRLMSANSQSSR</sequence>
<feature type="domain" description="PDZ" evidence="1">
    <location>
        <begin position="45"/>
        <end position="108"/>
    </location>
</feature>
<dbReference type="SUPFAM" id="SSF50156">
    <property type="entry name" value="PDZ domain-like"/>
    <property type="match status" value="1"/>
</dbReference>
<dbReference type="PANTHER" id="PTHR14063">
    <property type="entry name" value="PROTEIN LIN-7 HOMOLOG"/>
    <property type="match status" value="1"/>
</dbReference>
<accession>A0AAN8JAK9</accession>
<proteinExistence type="predicted"/>
<comment type="caution">
    <text evidence="2">The sequence shown here is derived from an EMBL/GenBank/DDBJ whole genome shotgun (WGS) entry which is preliminary data.</text>
</comment>
<dbReference type="EMBL" id="JAZGQO010000011">
    <property type="protein sequence ID" value="KAK6173260.1"/>
    <property type="molecule type" value="Genomic_DNA"/>
</dbReference>
<name>A0AAN8JAK9_PATCE</name>
<keyword evidence="3" id="KW-1185">Reference proteome</keyword>
<dbReference type="InterPro" id="IPR001478">
    <property type="entry name" value="PDZ"/>
</dbReference>
<dbReference type="Gene3D" id="2.30.42.10">
    <property type="match status" value="1"/>
</dbReference>
<dbReference type="Pfam" id="PF00595">
    <property type="entry name" value="PDZ"/>
    <property type="match status" value="1"/>
</dbReference>
<dbReference type="PROSITE" id="PS50106">
    <property type="entry name" value="PDZ"/>
    <property type="match status" value="1"/>
</dbReference>
<gene>
    <name evidence="2" type="ORF">SNE40_016745</name>
</gene>
<dbReference type="AlphaFoldDB" id="A0AAN8JAK9"/>
<dbReference type="InterPro" id="IPR051109">
    <property type="entry name" value="MAM_complex_regulator"/>
</dbReference>
<reference evidence="2 3" key="1">
    <citation type="submission" date="2024-01" db="EMBL/GenBank/DDBJ databases">
        <title>The genome of the rayed Mediterranean limpet Patella caerulea (Linnaeus, 1758).</title>
        <authorList>
            <person name="Anh-Thu Weber A."/>
            <person name="Halstead-Nussloch G."/>
        </authorList>
    </citation>
    <scope>NUCLEOTIDE SEQUENCE [LARGE SCALE GENOMIC DNA]</scope>
    <source>
        <strain evidence="2">AATW-2023a</strain>
        <tissue evidence="2">Whole specimen</tissue>
    </source>
</reference>
<organism evidence="2 3">
    <name type="scientific">Patella caerulea</name>
    <name type="common">Rayed Mediterranean limpet</name>
    <dbReference type="NCBI Taxonomy" id="87958"/>
    <lineage>
        <taxon>Eukaryota</taxon>
        <taxon>Metazoa</taxon>
        <taxon>Spiralia</taxon>
        <taxon>Lophotrochozoa</taxon>
        <taxon>Mollusca</taxon>
        <taxon>Gastropoda</taxon>
        <taxon>Patellogastropoda</taxon>
        <taxon>Patelloidea</taxon>
        <taxon>Patellidae</taxon>
        <taxon>Patella</taxon>
    </lineage>
</organism>
<evidence type="ECO:0000313" key="3">
    <source>
        <dbReference type="Proteomes" id="UP001347796"/>
    </source>
</evidence>
<evidence type="ECO:0000313" key="2">
    <source>
        <dbReference type="EMBL" id="KAK6173260.1"/>
    </source>
</evidence>
<dbReference type="SMART" id="SM00228">
    <property type="entry name" value="PDZ"/>
    <property type="match status" value="1"/>
</dbReference>